<evidence type="ECO:0000313" key="9">
    <source>
        <dbReference type="Proteomes" id="UP001234989"/>
    </source>
</evidence>
<keyword evidence="3" id="KW-0540">Nuclease</keyword>
<dbReference type="PANTHER" id="PTHR34072:SF52">
    <property type="entry name" value="RIBONUCLEASE H"/>
    <property type="match status" value="1"/>
</dbReference>
<dbReference type="PANTHER" id="PTHR34072">
    <property type="entry name" value="ENZYMATIC POLYPROTEIN-RELATED"/>
    <property type="match status" value="1"/>
</dbReference>
<organism evidence="8 9">
    <name type="scientific">Solanum verrucosum</name>
    <dbReference type="NCBI Taxonomy" id="315347"/>
    <lineage>
        <taxon>Eukaryota</taxon>
        <taxon>Viridiplantae</taxon>
        <taxon>Streptophyta</taxon>
        <taxon>Embryophyta</taxon>
        <taxon>Tracheophyta</taxon>
        <taxon>Spermatophyta</taxon>
        <taxon>Magnoliopsida</taxon>
        <taxon>eudicotyledons</taxon>
        <taxon>Gunneridae</taxon>
        <taxon>Pentapetalae</taxon>
        <taxon>asterids</taxon>
        <taxon>lamiids</taxon>
        <taxon>Solanales</taxon>
        <taxon>Solanaceae</taxon>
        <taxon>Solanoideae</taxon>
        <taxon>Solaneae</taxon>
        <taxon>Solanum</taxon>
    </lineage>
</organism>
<evidence type="ECO:0000313" key="8">
    <source>
        <dbReference type="EMBL" id="WMV32330.1"/>
    </source>
</evidence>
<dbReference type="GO" id="GO:0016787">
    <property type="term" value="F:hydrolase activity"/>
    <property type="evidence" value="ECO:0007669"/>
    <property type="project" value="UniProtKB-KW"/>
</dbReference>
<evidence type="ECO:0000256" key="3">
    <source>
        <dbReference type="ARBA" id="ARBA00022722"/>
    </source>
</evidence>
<keyword evidence="9" id="KW-1185">Reference proteome</keyword>
<dbReference type="SUPFAM" id="SSF56672">
    <property type="entry name" value="DNA/RNA polymerases"/>
    <property type="match status" value="1"/>
</dbReference>
<protein>
    <recommendedName>
        <fullName evidence="7">Reverse transcriptase RNase H-like domain-containing protein</fullName>
    </recommendedName>
</protein>
<dbReference type="GO" id="GO:0003964">
    <property type="term" value="F:RNA-directed DNA polymerase activity"/>
    <property type="evidence" value="ECO:0007669"/>
    <property type="project" value="UniProtKB-KW"/>
</dbReference>
<keyword evidence="5" id="KW-0378">Hydrolase</keyword>
<dbReference type="InterPro" id="IPR041373">
    <property type="entry name" value="RT_RNaseH"/>
</dbReference>
<reference evidence="8" key="1">
    <citation type="submission" date="2023-08" db="EMBL/GenBank/DDBJ databases">
        <title>A de novo genome assembly of Solanum verrucosum Schlechtendal, a Mexican diploid species geographically isolated from the other diploid A-genome species in potato relatives.</title>
        <authorList>
            <person name="Hosaka K."/>
        </authorList>
    </citation>
    <scope>NUCLEOTIDE SEQUENCE</scope>
    <source>
        <tissue evidence="8">Young leaves</tissue>
    </source>
</reference>
<evidence type="ECO:0000259" key="7">
    <source>
        <dbReference type="Pfam" id="PF17917"/>
    </source>
</evidence>
<evidence type="ECO:0000256" key="1">
    <source>
        <dbReference type="ARBA" id="ARBA00022679"/>
    </source>
</evidence>
<proteinExistence type="predicted"/>
<keyword evidence="2" id="KW-0548">Nucleotidyltransferase</keyword>
<dbReference type="EMBL" id="CP133617">
    <property type="protein sequence ID" value="WMV32330.1"/>
    <property type="molecule type" value="Genomic_DNA"/>
</dbReference>
<accession>A0AAF0R0Q0</accession>
<keyword evidence="6" id="KW-0695">RNA-directed DNA polymerase</keyword>
<evidence type="ECO:0000256" key="5">
    <source>
        <dbReference type="ARBA" id="ARBA00022801"/>
    </source>
</evidence>
<keyword evidence="4" id="KW-0255">Endonuclease</keyword>
<dbReference type="GO" id="GO:0004519">
    <property type="term" value="F:endonuclease activity"/>
    <property type="evidence" value="ECO:0007669"/>
    <property type="project" value="UniProtKB-KW"/>
</dbReference>
<keyword evidence="1" id="KW-0808">Transferase</keyword>
<evidence type="ECO:0000256" key="4">
    <source>
        <dbReference type="ARBA" id="ARBA00022759"/>
    </source>
</evidence>
<dbReference type="InterPro" id="IPR043502">
    <property type="entry name" value="DNA/RNA_pol_sf"/>
</dbReference>
<evidence type="ECO:0000256" key="6">
    <source>
        <dbReference type="ARBA" id="ARBA00022918"/>
    </source>
</evidence>
<dbReference type="Pfam" id="PF17917">
    <property type="entry name" value="RT_RNaseH"/>
    <property type="match status" value="1"/>
</dbReference>
<evidence type="ECO:0000256" key="2">
    <source>
        <dbReference type="ARBA" id="ARBA00022695"/>
    </source>
</evidence>
<sequence>MQDKNVIAYASCQLKVHERNYQTRDLELAVVVFALKIWRHYLYGVKCELFTDHRSLQHVFTQKDLNLRQRSLACLSVTNRPLAKEIQTWESKFMQLSISERGGVLASIEVRATFIEEIKAKQFED</sequence>
<feature type="domain" description="Reverse transcriptase RNase H-like" evidence="7">
    <location>
        <begin position="4"/>
        <end position="70"/>
    </location>
</feature>
<dbReference type="Proteomes" id="UP001234989">
    <property type="component" value="Chromosome 6"/>
</dbReference>
<gene>
    <name evidence="8" type="ORF">MTR67_025715</name>
</gene>
<dbReference type="AlphaFoldDB" id="A0AAF0R0Q0"/>
<name>A0AAF0R0Q0_SOLVR</name>